<dbReference type="RefSeq" id="WP_284063679.1">
    <property type="nucleotide sequence ID" value="NZ_CP126159.1"/>
</dbReference>
<reference evidence="1 2" key="1">
    <citation type="journal article" date="2019" name="Int. J. Syst. Evol. Microbiol.">
        <title>The Global Catalogue of Microorganisms (GCM) 10K type strain sequencing project: providing services to taxonomists for standard genome sequencing and annotation.</title>
        <authorList>
            <consortium name="The Broad Institute Genomics Platform"/>
            <consortium name="The Broad Institute Genome Sequencing Center for Infectious Disease"/>
            <person name="Wu L."/>
            <person name="Ma J."/>
        </authorList>
    </citation>
    <scope>NUCLEOTIDE SEQUENCE [LARGE SCALE GENOMIC DNA]</scope>
    <source>
        <strain evidence="1 2">SYNS20</strain>
    </source>
</reference>
<name>A0ABD5T5W0_9EURY</name>
<gene>
    <name evidence="1" type="ORF">ACFQFD_00405</name>
</gene>
<dbReference type="Proteomes" id="UP001596443">
    <property type="component" value="Unassembled WGS sequence"/>
</dbReference>
<evidence type="ECO:0000313" key="2">
    <source>
        <dbReference type="Proteomes" id="UP001596443"/>
    </source>
</evidence>
<accession>A0ABD5T5W0</accession>
<sequence>MSQEAANRLVEYLDAQADDYLRGAIHYSEGGYESLYLREDVDALYSDQKMQELCDYYRHQSNVQTAEEPFSLGNCHCNVSFYDDAIIFHFAQGDDIGTVVTLEPEAGRNIVGFITQCLKQLHFNSPQSIENVPEWLQD</sequence>
<comment type="caution">
    <text evidence="1">The sequence shown here is derived from an EMBL/GenBank/DDBJ whole genome shotgun (WGS) entry which is preliminary data.</text>
</comment>
<evidence type="ECO:0000313" key="1">
    <source>
        <dbReference type="EMBL" id="MFC6784496.1"/>
    </source>
</evidence>
<dbReference type="Pfam" id="PF24366">
    <property type="entry name" value="DUF7522"/>
    <property type="match status" value="1"/>
</dbReference>
<evidence type="ECO:0008006" key="3">
    <source>
        <dbReference type="Google" id="ProtNLM"/>
    </source>
</evidence>
<organism evidence="1 2">
    <name type="scientific">Halobaculum halobium</name>
    <dbReference type="NCBI Taxonomy" id="3032281"/>
    <lineage>
        <taxon>Archaea</taxon>
        <taxon>Methanobacteriati</taxon>
        <taxon>Methanobacteriota</taxon>
        <taxon>Stenosarchaea group</taxon>
        <taxon>Halobacteria</taxon>
        <taxon>Halobacteriales</taxon>
        <taxon>Haloferacaceae</taxon>
        <taxon>Halobaculum</taxon>
    </lineage>
</organism>
<dbReference type="EMBL" id="JBHSWX010000001">
    <property type="protein sequence ID" value="MFC6784496.1"/>
    <property type="molecule type" value="Genomic_DNA"/>
</dbReference>
<protein>
    <recommendedName>
        <fullName evidence="3">SMI1/KNR4 family protein</fullName>
    </recommendedName>
</protein>
<dbReference type="InterPro" id="IPR055944">
    <property type="entry name" value="DUF7522"/>
</dbReference>
<dbReference type="GeneID" id="81211207"/>
<proteinExistence type="predicted"/>
<keyword evidence="2" id="KW-1185">Reference proteome</keyword>
<dbReference type="AlphaFoldDB" id="A0ABD5T5W0"/>